<evidence type="ECO:0000313" key="1">
    <source>
        <dbReference type="EMBL" id="EMZ21867.1"/>
    </source>
</evidence>
<dbReference type="InterPro" id="IPR008792">
    <property type="entry name" value="PQQD"/>
</dbReference>
<dbReference type="AlphaFoldDB" id="N1ZXW4"/>
<keyword evidence="2" id="KW-1185">Reference proteome</keyword>
<dbReference type="HOGENOM" id="CLU_165395_0_0_9"/>
<gene>
    <name evidence="1" type="ORF">C823_04318</name>
</gene>
<name>N1ZXW4_9FIRM</name>
<proteinExistence type="predicted"/>
<reference evidence="1 2" key="1">
    <citation type="journal article" date="2014" name="Genome Announc.">
        <title>Draft genome sequences of the altered schaedler flora, a defined bacterial community from gnotobiotic mice.</title>
        <authorList>
            <person name="Wannemuehler M.J."/>
            <person name="Overstreet A.M."/>
            <person name="Ward D.V."/>
            <person name="Phillips G.J."/>
        </authorList>
    </citation>
    <scope>NUCLEOTIDE SEQUENCE [LARGE SCALE GENOMIC DNA]</scope>
    <source>
        <strain evidence="1 2">ASF492</strain>
    </source>
</reference>
<sequence>MMHGDRYICDRGMMKTNNKTVYQLRKAAGTYWLLDMKQDGPAYTKPVSLNESGAYIWQLLEAGHKTEQAARIVAAEYGITADEAAADIRQFLKNLHEHGVRPGFDSEKSEHAGDQEVWKCY</sequence>
<protein>
    <recommendedName>
        <fullName evidence="3">PqqD family protein</fullName>
    </recommendedName>
</protein>
<dbReference type="STRING" id="1235802.C823_04318"/>
<dbReference type="eggNOG" id="ENOG5033G45">
    <property type="taxonomic scope" value="Bacteria"/>
</dbReference>
<accession>N1ZXW4</accession>
<dbReference type="Pfam" id="PF05402">
    <property type="entry name" value="PqqD"/>
    <property type="match status" value="1"/>
</dbReference>
<dbReference type="EMBL" id="AQFT01000126">
    <property type="protein sequence ID" value="EMZ21867.1"/>
    <property type="molecule type" value="Genomic_DNA"/>
</dbReference>
<evidence type="ECO:0008006" key="3">
    <source>
        <dbReference type="Google" id="ProtNLM"/>
    </source>
</evidence>
<dbReference type="InterPro" id="IPR041881">
    <property type="entry name" value="PqqD_sf"/>
</dbReference>
<dbReference type="Proteomes" id="UP000012589">
    <property type="component" value="Unassembled WGS sequence"/>
</dbReference>
<dbReference type="Gene3D" id="1.10.10.1150">
    <property type="entry name" value="Coenzyme PQQ synthesis protein D (PqqD)"/>
    <property type="match status" value="1"/>
</dbReference>
<organism evidence="1 2">
    <name type="scientific">Eubacterium plexicaudatum ASF492</name>
    <dbReference type="NCBI Taxonomy" id="1235802"/>
    <lineage>
        <taxon>Bacteria</taxon>
        <taxon>Bacillati</taxon>
        <taxon>Bacillota</taxon>
        <taxon>Clostridia</taxon>
        <taxon>Eubacteriales</taxon>
        <taxon>Eubacteriaceae</taxon>
        <taxon>Eubacterium</taxon>
    </lineage>
</organism>
<evidence type="ECO:0000313" key="2">
    <source>
        <dbReference type="Proteomes" id="UP000012589"/>
    </source>
</evidence>
<comment type="caution">
    <text evidence="1">The sequence shown here is derived from an EMBL/GenBank/DDBJ whole genome shotgun (WGS) entry which is preliminary data.</text>
</comment>
<dbReference type="PATRIC" id="fig|1235802.3.peg.4586"/>